<evidence type="ECO:0000313" key="2">
    <source>
        <dbReference type="Proteomes" id="UP001281614"/>
    </source>
</evidence>
<comment type="caution">
    <text evidence="1">The sequence shown here is derived from an EMBL/GenBank/DDBJ whole genome shotgun (WGS) entry which is preliminary data.</text>
</comment>
<evidence type="ECO:0000313" key="1">
    <source>
        <dbReference type="EMBL" id="KAK2775012.1"/>
    </source>
</evidence>
<sequence>MALPGSCLSLSPFPLPSCAASEDPGKLLAACCLGPGARNRRRRKGTDRTTMYPTGLEQSRSLRDLATFVYYSAFFSFLLSLPLAPLTDHHHYELSAPIIRSSGGKHKQAGKQASGVSGAICSEGGEAPHSLRASMHSELSRLDLGPAWRHLAPWPNHHFVLSSHGSPFVRVSIPKSLYHKTPSLRERHCLGGA</sequence>
<gene>
    <name evidence="1" type="ORF">CKAH01_12924</name>
</gene>
<reference evidence="1" key="1">
    <citation type="submission" date="2023-02" db="EMBL/GenBank/DDBJ databases">
        <title>Colletotrichum kahawae CIFC_Que2 genome sequencing and assembly.</title>
        <authorList>
            <person name="Baroncelli R."/>
        </authorList>
    </citation>
    <scope>NUCLEOTIDE SEQUENCE</scope>
    <source>
        <strain evidence="1">CIFC_Que2</strain>
    </source>
</reference>
<name>A0AAE0DC50_COLKA</name>
<keyword evidence="2" id="KW-1185">Reference proteome</keyword>
<proteinExistence type="predicted"/>
<accession>A0AAE0DC50</accession>
<organism evidence="1 2">
    <name type="scientific">Colletotrichum kahawae</name>
    <name type="common">Coffee berry disease fungus</name>
    <dbReference type="NCBI Taxonomy" id="34407"/>
    <lineage>
        <taxon>Eukaryota</taxon>
        <taxon>Fungi</taxon>
        <taxon>Dikarya</taxon>
        <taxon>Ascomycota</taxon>
        <taxon>Pezizomycotina</taxon>
        <taxon>Sordariomycetes</taxon>
        <taxon>Hypocreomycetidae</taxon>
        <taxon>Glomerellales</taxon>
        <taxon>Glomerellaceae</taxon>
        <taxon>Colletotrichum</taxon>
        <taxon>Colletotrichum gloeosporioides species complex</taxon>
    </lineage>
</organism>
<protein>
    <submittedName>
        <fullName evidence="1">Uncharacterized protein</fullName>
    </submittedName>
</protein>
<dbReference type="EMBL" id="VYYT01000040">
    <property type="protein sequence ID" value="KAK2775012.1"/>
    <property type="molecule type" value="Genomic_DNA"/>
</dbReference>
<dbReference type="AlphaFoldDB" id="A0AAE0DC50"/>
<dbReference type="Proteomes" id="UP001281614">
    <property type="component" value="Unassembled WGS sequence"/>
</dbReference>